<dbReference type="EMBL" id="FXTT01000005">
    <property type="protein sequence ID" value="SMP33175.1"/>
    <property type="molecule type" value="Genomic_DNA"/>
</dbReference>
<evidence type="ECO:0000259" key="3">
    <source>
        <dbReference type="PROSITE" id="PS50887"/>
    </source>
</evidence>
<keyword evidence="1" id="KW-0472">Membrane</keyword>
<proteinExistence type="predicted"/>
<dbReference type="InterPro" id="IPR001633">
    <property type="entry name" value="EAL_dom"/>
</dbReference>
<dbReference type="SUPFAM" id="SSF141868">
    <property type="entry name" value="EAL domain-like"/>
    <property type="match status" value="1"/>
</dbReference>
<evidence type="ECO:0000313" key="4">
    <source>
        <dbReference type="EMBL" id="SMP33175.1"/>
    </source>
</evidence>
<keyword evidence="1" id="KW-0812">Transmembrane</keyword>
<dbReference type="SMART" id="SM00052">
    <property type="entry name" value="EAL"/>
    <property type="match status" value="1"/>
</dbReference>
<keyword evidence="1" id="KW-1133">Transmembrane helix</keyword>
<dbReference type="Proteomes" id="UP001157914">
    <property type="component" value="Unassembled WGS sequence"/>
</dbReference>
<keyword evidence="5" id="KW-1185">Reference proteome</keyword>
<dbReference type="PANTHER" id="PTHR44757">
    <property type="entry name" value="DIGUANYLATE CYCLASE DGCP"/>
    <property type="match status" value="1"/>
</dbReference>
<dbReference type="Gene3D" id="3.20.20.450">
    <property type="entry name" value="EAL domain"/>
    <property type="match status" value="1"/>
</dbReference>
<organism evidence="4 5">
    <name type="scientific">Roseibium denhamense</name>
    <dbReference type="NCBI Taxonomy" id="76305"/>
    <lineage>
        <taxon>Bacteria</taxon>
        <taxon>Pseudomonadati</taxon>
        <taxon>Pseudomonadota</taxon>
        <taxon>Alphaproteobacteria</taxon>
        <taxon>Hyphomicrobiales</taxon>
        <taxon>Stappiaceae</taxon>
        <taxon>Roseibium</taxon>
    </lineage>
</organism>
<dbReference type="Gene3D" id="3.30.70.270">
    <property type="match status" value="1"/>
</dbReference>
<protein>
    <submittedName>
        <fullName evidence="4">Diguanylate cyclase (GGDEF) domain-containing protein</fullName>
    </submittedName>
</protein>
<dbReference type="PROSITE" id="PS50887">
    <property type="entry name" value="GGDEF"/>
    <property type="match status" value="1"/>
</dbReference>
<dbReference type="Pfam" id="PF00990">
    <property type="entry name" value="GGDEF"/>
    <property type="match status" value="1"/>
</dbReference>
<gene>
    <name evidence="4" type="ORF">SAMN06265374_3683</name>
</gene>
<dbReference type="PROSITE" id="PS50883">
    <property type="entry name" value="EAL"/>
    <property type="match status" value="1"/>
</dbReference>
<feature type="domain" description="GGDEF" evidence="3">
    <location>
        <begin position="250"/>
        <end position="386"/>
    </location>
</feature>
<evidence type="ECO:0000313" key="5">
    <source>
        <dbReference type="Proteomes" id="UP001157914"/>
    </source>
</evidence>
<dbReference type="NCBIfam" id="TIGR00254">
    <property type="entry name" value="GGDEF"/>
    <property type="match status" value="1"/>
</dbReference>
<reference evidence="4 5" key="1">
    <citation type="submission" date="2017-05" db="EMBL/GenBank/DDBJ databases">
        <authorList>
            <person name="Varghese N."/>
            <person name="Submissions S."/>
        </authorList>
    </citation>
    <scope>NUCLEOTIDE SEQUENCE [LARGE SCALE GENOMIC DNA]</scope>
    <source>
        <strain evidence="4 5">DSM 15949</strain>
    </source>
</reference>
<dbReference type="SMART" id="SM00267">
    <property type="entry name" value="GGDEF"/>
    <property type="match status" value="1"/>
</dbReference>
<evidence type="ECO:0000259" key="2">
    <source>
        <dbReference type="PROSITE" id="PS50883"/>
    </source>
</evidence>
<sequence length="651" mass="71846">MRWRQTLSSSKVYLIAGICVFGSAMALNFMFFDSSYSLIQNAMRYDAVWTGSGGRIEAETLKSSFSTYLLTQAEADKKELKLRFAITKGRLNSWAEGTFGKSIKEVQGGDRMLADAKRLLGSLQVFINAPPPPTEREAVARKVAKAVDAIHKLGHETQQYSMVQAALARDQIKRQQNMQRAINEGLSVVGALLFLLAIWQNASLRRASNRADATARKYERLAKHDVVTGLANRATVEEKLAALSRMVQKPRVCVLAADLDGFKRINDLMGHVAGDAALKAAAEKMQAMVDGLSSTRLVARVGGDEFLIVLEMYDLEWSLSAFAHQLIKAFEEPIYTDVGTVNLGVSIGYAESRCDKENCVHLVMNADLALTEAKSTGKSRAIAYKDTLRIQMYRRQEVESALKEAVKNHDIYPVFQSYHDILTGTCLGFEALARWCHKELGPIGPDEFIPTAETTGDIINLGALILDDACLEAAGWREKASVSVNLSTVQFLRPGLVKDVSNALAKSRLEPSRLKLEVTESVLISDKVRTLSILQELQKTGTRIVLDDFGTGYSSLSYLVQFPWDEIKIDRSFVETAGTYAEMQNVVSMVVRIASQLGAVVTIEGIETEAQRALFSGFGCHMAQGYFYGRPQKLDKLPGLVDQRATLRAIS</sequence>
<feature type="transmembrane region" description="Helical" evidence="1">
    <location>
        <begin position="12"/>
        <end position="32"/>
    </location>
</feature>
<dbReference type="PANTHER" id="PTHR44757:SF2">
    <property type="entry name" value="BIOFILM ARCHITECTURE MAINTENANCE PROTEIN MBAA"/>
    <property type="match status" value="1"/>
</dbReference>
<name>A0ABY1PHS9_9HYPH</name>
<dbReference type="Pfam" id="PF00563">
    <property type="entry name" value="EAL"/>
    <property type="match status" value="1"/>
</dbReference>
<comment type="caution">
    <text evidence="4">The sequence shown here is derived from an EMBL/GenBank/DDBJ whole genome shotgun (WGS) entry which is preliminary data.</text>
</comment>
<feature type="domain" description="EAL" evidence="2">
    <location>
        <begin position="395"/>
        <end position="645"/>
    </location>
</feature>
<dbReference type="SUPFAM" id="SSF55073">
    <property type="entry name" value="Nucleotide cyclase"/>
    <property type="match status" value="1"/>
</dbReference>
<dbReference type="InterPro" id="IPR029787">
    <property type="entry name" value="Nucleotide_cyclase"/>
</dbReference>
<dbReference type="InterPro" id="IPR000160">
    <property type="entry name" value="GGDEF_dom"/>
</dbReference>
<dbReference type="InterPro" id="IPR043128">
    <property type="entry name" value="Rev_trsase/Diguanyl_cyclase"/>
</dbReference>
<dbReference type="CDD" id="cd01948">
    <property type="entry name" value="EAL"/>
    <property type="match status" value="1"/>
</dbReference>
<dbReference type="InterPro" id="IPR052155">
    <property type="entry name" value="Biofilm_reg_signaling"/>
</dbReference>
<accession>A0ABY1PHS9</accession>
<dbReference type="RefSeq" id="WP_155190213.1">
    <property type="nucleotide sequence ID" value="NZ_BAAAEA010000001.1"/>
</dbReference>
<evidence type="ECO:0000256" key="1">
    <source>
        <dbReference type="SAM" id="Phobius"/>
    </source>
</evidence>
<dbReference type="CDD" id="cd01949">
    <property type="entry name" value="GGDEF"/>
    <property type="match status" value="1"/>
</dbReference>
<dbReference type="InterPro" id="IPR035919">
    <property type="entry name" value="EAL_sf"/>
</dbReference>